<comment type="caution">
    <text evidence="1">The sequence shown here is derived from an EMBL/GenBank/DDBJ whole genome shotgun (WGS) entry which is preliminary data.</text>
</comment>
<accession>A0A4U5PFD5</accession>
<dbReference type="AlphaFoldDB" id="A0A4U5PFD5"/>
<keyword evidence="2" id="KW-1185">Reference proteome</keyword>
<dbReference type="Proteomes" id="UP000298663">
    <property type="component" value="Unassembled WGS sequence"/>
</dbReference>
<reference evidence="1 2" key="1">
    <citation type="journal article" date="2015" name="Genome Biol.">
        <title>Comparative genomics of Steinernema reveals deeply conserved gene regulatory networks.</title>
        <authorList>
            <person name="Dillman A.R."/>
            <person name="Macchietto M."/>
            <person name="Porter C.F."/>
            <person name="Rogers A."/>
            <person name="Williams B."/>
            <person name="Antoshechkin I."/>
            <person name="Lee M.M."/>
            <person name="Goodwin Z."/>
            <person name="Lu X."/>
            <person name="Lewis E.E."/>
            <person name="Goodrich-Blair H."/>
            <person name="Stock S.P."/>
            <person name="Adams B.J."/>
            <person name="Sternberg P.W."/>
            <person name="Mortazavi A."/>
        </authorList>
    </citation>
    <scope>NUCLEOTIDE SEQUENCE [LARGE SCALE GENOMIC DNA]</scope>
    <source>
        <strain evidence="1 2">ALL</strain>
    </source>
</reference>
<proteinExistence type="predicted"/>
<name>A0A4U5PFD5_STECR</name>
<organism evidence="1 2">
    <name type="scientific">Steinernema carpocapsae</name>
    <name type="common">Entomopathogenic nematode</name>
    <dbReference type="NCBI Taxonomy" id="34508"/>
    <lineage>
        <taxon>Eukaryota</taxon>
        <taxon>Metazoa</taxon>
        <taxon>Ecdysozoa</taxon>
        <taxon>Nematoda</taxon>
        <taxon>Chromadorea</taxon>
        <taxon>Rhabditida</taxon>
        <taxon>Tylenchina</taxon>
        <taxon>Panagrolaimomorpha</taxon>
        <taxon>Strongyloidoidea</taxon>
        <taxon>Steinernematidae</taxon>
        <taxon>Steinernema</taxon>
    </lineage>
</organism>
<dbReference type="EMBL" id="AZBU02000002">
    <property type="protein sequence ID" value="TKR95252.1"/>
    <property type="molecule type" value="Genomic_DNA"/>
</dbReference>
<evidence type="ECO:0000313" key="2">
    <source>
        <dbReference type="Proteomes" id="UP000298663"/>
    </source>
</evidence>
<evidence type="ECO:0000313" key="1">
    <source>
        <dbReference type="EMBL" id="TKR95252.1"/>
    </source>
</evidence>
<sequence length="119" mass="13685">MSLSSVESAAKKQHRRSIKRAYCSLAKNSGRRLKRKIRIAGTATTLRTEQPAKRSEKVTVTNKLRRRSWRLRRFPTVLLCYNMAKRTSGDRSADKSTRKEGKILFSQIKAQCRSPCRTS</sequence>
<gene>
    <name evidence="1" type="ORF">L596_009445</name>
</gene>
<reference evidence="1 2" key="2">
    <citation type="journal article" date="2019" name="G3 (Bethesda)">
        <title>Hybrid Assembly of the Genome of the Entomopathogenic Nematode Steinernema carpocapsae Identifies the X-Chromosome.</title>
        <authorList>
            <person name="Serra L."/>
            <person name="Macchietto M."/>
            <person name="Macias-Munoz A."/>
            <person name="McGill C.J."/>
            <person name="Rodriguez I.M."/>
            <person name="Rodriguez B."/>
            <person name="Murad R."/>
            <person name="Mortazavi A."/>
        </authorList>
    </citation>
    <scope>NUCLEOTIDE SEQUENCE [LARGE SCALE GENOMIC DNA]</scope>
    <source>
        <strain evidence="1 2">ALL</strain>
    </source>
</reference>
<protein>
    <submittedName>
        <fullName evidence="1">Uncharacterized protein</fullName>
    </submittedName>
</protein>